<dbReference type="AlphaFoldDB" id="A0AAE3QLI2"/>
<accession>A0AAE3QLI2</accession>
<proteinExistence type="inferred from homology"/>
<feature type="domain" description="DHFR" evidence="9">
    <location>
        <begin position="2"/>
        <end position="162"/>
    </location>
</feature>
<dbReference type="SUPFAM" id="SSF53597">
    <property type="entry name" value="Dihydrofolate reductase-like"/>
    <property type="match status" value="1"/>
</dbReference>
<comment type="pathway">
    <text evidence="1 8">Cofactor biosynthesis; tetrahydrofolate biosynthesis; 5,6,7,8-tetrahydrofolate from 7,8-dihydrofolate: step 1/1.</text>
</comment>
<comment type="catalytic activity">
    <reaction evidence="8">
        <text>(6S)-5,6,7,8-tetrahydrofolate + NADP(+) = 7,8-dihydrofolate + NADPH + H(+)</text>
        <dbReference type="Rhea" id="RHEA:15009"/>
        <dbReference type="ChEBI" id="CHEBI:15378"/>
        <dbReference type="ChEBI" id="CHEBI:57451"/>
        <dbReference type="ChEBI" id="CHEBI:57453"/>
        <dbReference type="ChEBI" id="CHEBI:57783"/>
        <dbReference type="ChEBI" id="CHEBI:58349"/>
        <dbReference type="EC" id="1.5.1.3"/>
    </reaction>
</comment>
<dbReference type="EMBL" id="JASJOS010000001">
    <property type="protein sequence ID" value="MDJ1478944.1"/>
    <property type="molecule type" value="Genomic_DNA"/>
</dbReference>
<dbReference type="PANTHER" id="PTHR48069">
    <property type="entry name" value="DIHYDROFOLATE REDUCTASE"/>
    <property type="match status" value="1"/>
</dbReference>
<comment type="caution">
    <text evidence="10">The sequence shown here is derived from an EMBL/GenBank/DDBJ whole genome shotgun (WGS) entry which is preliminary data.</text>
</comment>
<gene>
    <name evidence="10" type="ORF">QNI16_00525</name>
</gene>
<dbReference type="PRINTS" id="PR00070">
    <property type="entry name" value="DHFR"/>
</dbReference>
<dbReference type="InterPro" id="IPR024072">
    <property type="entry name" value="DHFR-like_dom_sf"/>
</dbReference>
<dbReference type="RefSeq" id="WP_313974735.1">
    <property type="nucleotide sequence ID" value="NZ_JASJOS010000001.1"/>
</dbReference>
<dbReference type="PIRSF" id="PIRSF000194">
    <property type="entry name" value="DHFR"/>
    <property type="match status" value="1"/>
</dbReference>
<evidence type="ECO:0000256" key="1">
    <source>
        <dbReference type="ARBA" id="ARBA00004903"/>
    </source>
</evidence>
<keyword evidence="4 8" id="KW-0554">One-carbon metabolism</keyword>
<dbReference type="GO" id="GO:0004146">
    <property type="term" value="F:dihydrofolate reductase activity"/>
    <property type="evidence" value="ECO:0007669"/>
    <property type="project" value="UniProtKB-EC"/>
</dbReference>
<evidence type="ECO:0000256" key="5">
    <source>
        <dbReference type="ARBA" id="ARBA00022857"/>
    </source>
</evidence>
<dbReference type="PROSITE" id="PS51330">
    <property type="entry name" value="DHFR_2"/>
    <property type="match status" value="1"/>
</dbReference>
<evidence type="ECO:0000256" key="7">
    <source>
        <dbReference type="ARBA" id="ARBA00025067"/>
    </source>
</evidence>
<reference evidence="10" key="1">
    <citation type="submission" date="2023-05" db="EMBL/GenBank/DDBJ databases">
        <authorList>
            <person name="Zhang X."/>
        </authorList>
    </citation>
    <scope>NUCLEOTIDE SEQUENCE</scope>
    <source>
        <strain evidence="10">YF14B1</strain>
    </source>
</reference>
<dbReference type="EC" id="1.5.1.3" evidence="3 8"/>
<dbReference type="InterPro" id="IPR001796">
    <property type="entry name" value="DHFR_dom"/>
</dbReference>
<dbReference type="GO" id="GO:0006730">
    <property type="term" value="P:one-carbon metabolic process"/>
    <property type="evidence" value="ECO:0007669"/>
    <property type="project" value="UniProtKB-KW"/>
</dbReference>
<dbReference type="GO" id="GO:0005829">
    <property type="term" value="C:cytosol"/>
    <property type="evidence" value="ECO:0007669"/>
    <property type="project" value="TreeGrafter"/>
</dbReference>
<evidence type="ECO:0000256" key="2">
    <source>
        <dbReference type="ARBA" id="ARBA00009539"/>
    </source>
</evidence>
<dbReference type="CDD" id="cd00209">
    <property type="entry name" value="DHFR"/>
    <property type="match status" value="1"/>
</dbReference>
<keyword evidence="6 8" id="KW-0560">Oxidoreductase</keyword>
<name>A0AAE3QLI2_9BACT</name>
<protein>
    <recommendedName>
        <fullName evidence="3 8">Dihydrofolate reductase</fullName>
        <ecNumber evidence="3 8">1.5.1.3</ecNumber>
    </recommendedName>
</protein>
<dbReference type="InterPro" id="IPR012259">
    <property type="entry name" value="DHFR"/>
</dbReference>
<evidence type="ECO:0000256" key="4">
    <source>
        <dbReference type="ARBA" id="ARBA00022563"/>
    </source>
</evidence>
<dbReference type="GO" id="GO:0046452">
    <property type="term" value="P:dihydrofolate metabolic process"/>
    <property type="evidence" value="ECO:0007669"/>
    <property type="project" value="TreeGrafter"/>
</dbReference>
<dbReference type="PANTHER" id="PTHR48069:SF3">
    <property type="entry name" value="DIHYDROFOLATE REDUCTASE"/>
    <property type="match status" value="1"/>
</dbReference>
<evidence type="ECO:0000256" key="8">
    <source>
        <dbReference type="PIRNR" id="PIRNR000194"/>
    </source>
</evidence>
<evidence type="ECO:0000313" key="10">
    <source>
        <dbReference type="EMBL" id="MDJ1478944.1"/>
    </source>
</evidence>
<keyword evidence="5 8" id="KW-0521">NADP</keyword>
<sequence length="163" mass="18759">MIISLIVAMDLNRAIGYKNQLPWTHLPADWDNLKTVTAGKKMIMGRKSYESPDRLWSEAGNVVITRQPNYQTDEGFLVADTLEKALQLVGDVNEVFILGGEEIFRISLPIADRIYLTIVKGTFQADAFFPEFPEGDFREIRHDDYQSDSENPYDYAFIVYERK</sequence>
<dbReference type="Pfam" id="PF00186">
    <property type="entry name" value="DHFR_1"/>
    <property type="match status" value="1"/>
</dbReference>
<evidence type="ECO:0000259" key="9">
    <source>
        <dbReference type="PROSITE" id="PS51330"/>
    </source>
</evidence>
<comment type="similarity">
    <text evidence="2 8">Belongs to the dihydrofolate reductase family.</text>
</comment>
<comment type="function">
    <text evidence="7 8">Key enzyme in folate metabolism. Catalyzes an essential reaction for de novo glycine and purine synthesis, and for DNA precursor synthesis.</text>
</comment>
<dbReference type="GO" id="GO:0046654">
    <property type="term" value="P:tetrahydrofolate biosynthetic process"/>
    <property type="evidence" value="ECO:0007669"/>
    <property type="project" value="InterPro"/>
</dbReference>
<organism evidence="10 11">
    <name type="scientific">Xanthocytophaga flava</name>
    <dbReference type="NCBI Taxonomy" id="3048013"/>
    <lineage>
        <taxon>Bacteria</taxon>
        <taxon>Pseudomonadati</taxon>
        <taxon>Bacteroidota</taxon>
        <taxon>Cytophagia</taxon>
        <taxon>Cytophagales</taxon>
        <taxon>Rhodocytophagaceae</taxon>
        <taxon>Xanthocytophaga</taxon>
    </lineage>
</organism>
<evidence type="ECO:0000313" key="11">
    <source>
        <dbReference type="Proteomes" id="UP001241110"/>
    </source>
</evidence>
<dbReference type="GO" id="GO:0046655">
    <property type="term" value="P:folic acid metabolic process"/>
    <property type="evidence" value="ECO:0007669"/>
    <property type="project" value="TreeGrafter"/>
</dbReference>
<dbReference type="GO" id="GO:0050661">
    <property type="term" value="F:NADP binding"/>
    <property type="evidence" value="ECO:0007669"/>
    <property type="project" value="InterPro"/>
</dbReference>
<evidence type="ECO:0000256" key="3">
    <source>
        <dbReference type="ARBA" id="ARBA00012856"/>
    </source>
</evidence>
<dbReference type="Gene3D" id="3.40.430.10">
    <property type="entry name" value="Dihydrofolate Reductase, subunit A"/>
    <property type="match status" value="1"/>
</dbReference>
<evidence type="ECO:0000256" key="6">
    <source>
        <dbReference type="ARBA" id="ARBA00023002"/>
    </source>
</evidence>
<dbReference type="Proteomes" id="UP001241110">
    <property type="component" value="Unassembled WGS sequence"/>
</dbReference>